<keyword evidence="8" id="KW-1185">Reference proteome</keyword>
<keyword evidence="4" id="KW-0175">Coiled coil</keyword>
<dbReference type="InterPro" id="IPR002885">
    <property type="entry name" value="PPR_rpt"/>
</dbReference>
<dbReference type="InterPro" id="IPR011990">
    <property type="entry name" value="TPR-like_helical_dom_sf"/>
</dbReference>
<dbReference type="OrthoDB" id="185373at2759"/>
<evidence type="ECO:0000256" key="3">
    <source>
        <dbReference type="PROSITE-ProRule" id="PRU00708"/>
    </source>
</evidence>
<keyword evidence="2" id="KW-0677">Repeat</keyword>
<feature type="region of interest" description="Disordered" evidence="5">
    <location>
        <begin position="743"/>
        <end position="762"/>
    </location>
</feature>
<name>A0A9P6LYD9_9FUNG</name>
<proteinExistence type="inferred from homology"/>
<evidence type="ECO:0000313" key="7">
    <source>
        <dbReference type="EMBL" id="KAF9951074.1"/>
    </source>
</evidence>
<dbReference type="AlphaFoldDB" id="A0A9P6LYD9"/>
<gene>
    <name evidence="7" type="ORF">BGZ65_006211</name>
</gene>
<evidence type="ECO:0000256" key="5">
    <source>
        <dbReference type="SAM" id="MobiDB-lite"/>
    </source>
</evidence>
<dbReference type="Gene3D" id="1.25.40.10">
    <property type="entry name" value="Tetratricopeptide repeat domain"/>
    <property type="match status" value="2"/>
</dbReference>
<feature type="repeat" description="PPR" evidence="3">
    <location>
        <begin position="413"/>
        <end position="447"/>
    </location>
</feature>
<dbReference type="Pfam" id="PF17177">
    <property type="entry name" value="PPR_long"/>
    <property type="match status" value="1"/>
</dbReference>
<feature type="domain" description="PROP1-like PPR" evidence="6">
    <location>
        <begin position="310"/>
        <end position="457"/>
    </location>
</feature>
<feature type="compositionally biased region" description="Basic and acidic residues" evidence="5">
    <location>
        <begin position="747"/>
        <end position="757"/>
    </location>
</feature>
<dbReference type="PROSITE" id="PS51375">
    <property type="entry name" value="PPR"/>
    <property type="match status" value="2"/>
</dbReference>
<feature type="non-terminal residue" evidence="7">
    <location>
        <position position="1"/>
    </location>
</feature>
<dbReference type="Proteomes" id="UP000749646">
    <property type="component" value="Unassembled WGS sequence"/>
</dbReference>
<dbReference type="PANTHER" id="PTHR46128:SF329">
    <property type="entry name" value="MITOCHONDRIAL GROUP I INTRON SPLICING FACTOR DMR1"/>
    <property type="match status" value="1"/>
</dbReference>
<comment type="caution">
    <text evidence="7">The sequence shown here is derived from an EMBL/GenBank/DDBJ whole genome shotgun (WGS) entry which is preliminary data.</text>
</comment>
<protein>
    <recommendedName>
        <fullName evidence="6">PROP1-like PPR domain-containing protein</fullName>
    </recommendedName>
</protein>
<dbReference type="EMBL" id="JAAAHW010007119">
    <property type="protein sequence ID" value="KAF9951074.1"/>
    <property type="molecule type" value="Genomic_DNA"/>
</dbReference>
<dbReference type="InterPro" id="IPR033443">
    <property type="entry name" value="PROP1-like_PPR_dom"/>
</dbReference>
<comment type="similarity">
    <text evidence="1">Belongs to the PPR family. P subfamily.</text>
</comment>
<dbReference type="PANTHER" id="PTHR46128">
    <property type="entry name" value="MITOCHONDRIAL GROUP I INTRON SPLICING FACTOR CCM1"/>
    <property type="match status" value="1"/>
</dbReference>
<accession>A0A9P6LYD9</accession>
<evidence type="ECO:0000313" key="8">
    <source>
        <dbReference type="Proteomes" id="UP000749646"/>
    </source>
</evidence>
<feature type="repeat" description="PPR" evidence="3">
    <location>
        <begin position="448"/>
        <end position="482"/>
    </location>
</feature>
<dbReference type="NCBIfam" id="TIGR00756">
    <property type="entry name" value="PPR"/>
    <property type="match status" value="2"/>
</dbReference>
<evidence type="ECO:0000256" key="2">
    <source>
        <dbReference type="ARBA" id="ARBA00022737"/>
    </source>
</evidence>
<evidence type="ECO:0000256" key="4">
    <source>
        <dbReference type="SAM" id="Coils"/>
    </source>
</evidence>
<reference evidence="7" key="1">
    <citation type="journal article" date="2020" name="Fungal Divers.">
        <title>Resolving the Mortierellaceae phylogeny through synthesis of multi-gene phylogenetics and phylogenomics.</title>
        <authorList>
            <person name="Vandepol N."/>
            <person name="Liber J."/>
            <person name="Desiro A."/>
            <person name="Na H."/>
            <person name="Kennedy M."/>
            <person name="Barry K."/>
            <person name="Grigoriev I.V."/>
            <person name="Miller A.N."/>
            <person name="O'Donnell K."/>
            <person name="Stajich J.E."/>
            <person name="Bonito G."/>
        </authorList>
    </citation>
    <scope>NUCLEOTIDE SEQUENCE</scope>
    <source>
        <strain evidence="7">MES-2147</strain>
    </source>
</reference>
<organism evidence="7 8">
    <name type="scientific">Modicella reniformis</name>
    <dbReference type="NCBI Taxonomy" id="1440133"/>
    <lineage>
        <taxon>Eukaryota</taxon>
        <taxon>Fungi</taxon>
        <taxon>Fungi incertae sedis</taxon>
        <taxon>Mucoromycota</taxon>
        <taxon>Mortierellomycotina</taxon>
        <taxon>Mortierellomycetes</taxon>
        <taxon>Mortierellales</taxon>
        <taxon>Mortierellaceae</taxon>
        <taxon>Modicella</taxon>
    </lineage>
</organism>
<feature type="coiled-coil region" evidence="4">
    <location>
        <begin position="203"/>
        <end position="230"/>
    </location>
</feature>
<dbReference type="InterPro" id="IPR050872">
    <property type="entry name" value="PPR_P_subfamily"/>
</dbReference>
<feature type="region of interest" description="Disordered" evidence="5">
    <location>
        <begin position="1"/>
        <end position="68"/>
    </location>
</feature>
<sequence>ASPTTTTITTTSKDTKPSVITPGIKSSVATPATTRRRRQRSPIPRLIPRWRSHPNPTHLRHRLESSSPSTTVQVNAILEHLTDIRPCDYDRVINGDHNEERLTRFSRLHSALHHTSTTPEAIWAAYNEIRKIPQDFELLSQDVLRLIVIHFKGARTHPHKWGNANPYQEMVNETYCTWIVTLLKDKRRMKERLRFTAWDFSDLMSALNRLERYEESLKELDQALRSSIKLDSILLNHAVRAWGGLGDLEMALKTIRNVQTEHNVKASEYTIGYIIQKLLISGRRPEAVMFWQELIRDGYMEDIETANGILRACANIVDNRFAVEVYDSLPGLKIESNLESLNVMLRLAVMEIQHMEDKNVFLQGIHDKMIRTDNMAFDRDMLGSILINFSKKGDADGVIKVHRLMTLLGLPPGIEEYNDVLHCYARLEQMDKAIDWFQHMRQVGVRPNLPSYVLLMQSYARQRMPRETEALFRQLISDGLEPDLAVCNYLLLAYEQARMNRRCLQLYTSMFLNPSIGVDQATFSCMFNAIFHNDKALLEGSEGIGAQGSTILDMRFAQKISEPFGPTIHTSTHQDTMVLEDSKKNNKFGTCSDQHQQQAQPLFSPHTQQRCQFDPAMSTTETLNPRTLFRDMIIVGIRPSRSLYSNILRAFLAQDDCAGAAVAIRALVDYYVLKPTPKMNGIIVAWMAQQMKKKGAGNKENVQINNELSKLINMMSRSRGLIDMLEKAVYTEQWTSTLAMTPNAETLKGKEQKKKGSSDNQPPVVVDPIAIARMEMGGDLVDLTLESVLAGSSWSTIDDNTYRIDLQDFGRWFHAYSNRIRYARMIKEKHPELTR</sequence>
<evidence type="ECO:0000256" key="1">
    <source>
        <dbReference type="ARBA" id="ARBA00007626"/>
    </source>
</evidence>
<evidence type="ECO:0000259" key="6">
    <source>
        <dbReference type="Pfam" id="PF17177"/>
    </source>
</evidence>
<feature type="compositionally biased region" description="Low complexity" evidence="5">
    <location>
        <begin position="1"/>
        <end position="11"/>
    </location>
</feature>